<proteinExistence type="predicted"/>
<comment type="caution">
    <text evidence="2">The sequence shown here is derived from an EMBL/GenBank/DDBJ whole genome shotgun (WGS) entry which is preliminary data.</text>
</comment>
<dbReference type="OrthoDB" id="5188866at2"/>
<reference evidence="2 3" key="1">
    <citation type="submission" date="2019-07" db="EMBL/GenBank/DDBJ databases">
        <title>R&amp;d 2014.</title>
        <authorList>
            <person name="Klenk H.-P."/>
        </authorList>
    </citation>
    <scope>NUCLEOTIDE SEQUENCE [LARGE SCALE GENOMIC DNA]</scope>
    <source>
        <strain evidence="2 3">DSM 45764</strain>
    </source>
</reference>
<feature type="region of interest" description="Disordered" evidence="1">
    <location>
        <begin position="60"/>
        <end position="123"/>
    </location>
</feature>
<dbReference type="AlphaFoldDB" id="A0A562IQM7"/>
<feature type="compositionally biased region" description="Basic and acidic residues" evidence="1">
    <location>
        <begin position="63"/>
        <end position="101"/>
    </location>
</feature>
<protein>
    <submittedName>
        <fullName evidence="2">Uncharacterized protein</fullName>
    </submittedName>
</protein>
<sequence>MTIADAPGPMEGRNRTRPAPDPLAMSPAEKLAAEWEARHDVAARGHRVPPDAVQHYLAQHRVAQHDRAQHNRAESLTRDARRTGEHEAATPARRAAERPAADETTVDPPAPVPRRRRWPWRRR</sequence>
<evidence type="ECO:0000313" key="2">
    <source>
        <dbReference type="EMBL" id="TWH73116.1"/>
    </source>
</evidence>
<feature type="compositionally biased region" description="Basic residues" evidence="1">
    <location>
        <begin position="113"/>
        <end position="123"/>
    </location>
</feature>
<feature type="region of interest" description="Disordered" evidence="1">
    <location>
        <begin position="1"/>
        <end position="29"/>
    </location>
</feature>
<evidence type="ECO:0000256" key="1">
    <source>
        <dbReference type="SAM" id="MobiDB-lite"/>
    </source>
</evidence>
<gene>
    <name evidence="2" type="ORF">JD78_01639</name>
</gene>
<dbReference type="RefSeq" id="WP_153361184.1">
    <property type="nucleotide sequence ID" value="NZ_ML762503.1"/>
</dbReference>
<name>A0A562IQM7_9ACTN</name>
<dbReference type="Proteomes" id="UP000321490">
    <property type="component" value="Unassembled WGS sequence"/>
</dbReference>
<evidence type="ECO:0000313" key="3">
    <source>
        <dbReference type="Proteomes" id="UP000321490"/>
    </source>
</evidence>
<accession>A0A562IQM7</accession>
<dbReference type="EMBL" id="VLKF01000001">
    <property type="protein sequence ID" value="TWH73116.1"/>
    <property type="molecule type" value="Genomic_DNA"/>
</dbReference>
<keyword evidence="3" id="KW-1185">Reference proteome</keyword>
<organism evidence="2 3">
    <name type="scientific">Modestobacter roseus</name>
    <dbReference type="NCBI Taxonomy" id="1181884"/>
    <lineage>
        <taxon>Bacteria</taxon>
        <taxon>Bacillati</taxon>
        <taxon>Actinomycetota</taxon>
        <taxon>Actinomycetes</taxon>
        <taxon>Geodermatophilales</taxon>
        <taxon>Geodermatophilaceae</taxon>
        <taxon>Modestobacter</taxon>
    </lineage>
</organism>